<accession>A0AA37KQY7</accession>
<reference evidence="1" key="1">
    <citation type="submission" date="2022-01" db="EMBL/GenBank/DDBJ databases">
        <title>Novel bile acid biosynthetic pathways are enriched in the microbiome of centenarians.</title>
        <authorList>
            <person name="Sato Y."/>
            <person name="Atarashi K."/>
            <person name="Plichta R.D."/>
            <person name="Arai Y."/>
            <person name="Sasajima S."/>
            <person name="Kearney M.S."/>
            <person name="Suda W."/>
            <person name="Takeshita K."/>
            <person name="Sasaki T."/>
            <person name="Okamoto S."/>
            <person name="Skelly N.A."/>
            <person name="Okamura Y."/>
            <person name="Vlamakis H."/>
            <person name="Li Y."/>
            <person name="Tanoue T."/>
            <person name="Takei H."/>
            <person name="Nittono H."/>
            <person name="Narushima S."/>
            <person name="Irie J."/>
            <person name="Itoh H."/>
            <person name="Moriya K."/>
            <person name="Sugiura Y."/>
            <person name="Suematsu M."/>
            <person name="Moritoki N."/>
            <person name="Shibata S."/>
            <person name="Littman R.D."/>
            <person name="Fischbach A.M."/>
            <person name="Uwamino Y."/>
            <person name="Inoue T."/>
            <person name="Honda A."/>
            <person name="Hattori M."/>
            <person name="Murai T."/>
            <person name="Xavier J.R."/>
            <person name="Hirose N."/>
            <person name="Honda K."/>
        </authorList>
    </citation>
    <scope>NUCLEOTIDE SEQUENCE</scope>
    <source>
        <strain evidence="1">CE91-St16</strain>
    </source>
</reference>
<gene>
    <name evidence="1" type="ORF">CE91St16_33140</name>
</gene>
<evidence type="ECO:0000313" key="1">
    <source>
        <dbReference type="EMBL" id="GKI20406.1"/>
    </source>
</evidence>
<evidence type="ECO:0000313" key="2">
    <source>
        <dbReference type="Proteomes" id="UP001055105"/>
    </source>
</evidence>
<proteinExistence type="predicted"/>
<dbReference type="Proteomes" id="UP001055105">
    <property type="component" value="Unassembled WGS sequence"/>
</dbReference>
<name>A0AA37KQY7_9BACT</name>
<organism evidence="1 2">
    <name type="scientific">Alistipes finegoldii</name>
    <dbReference type="NCBI Taxonomy" id="214856"/>
    <lineage>
        <taxon>Bacteria</taxon>
        <taxon>Pseudomonadati</taxon>
        <taxon>Bacteroidota</taxon>
        <taxon>Bacteroidia</taxon>
        <taxon>Bacteroidales</taxon>
        <taxon>Rikenellaceae</taxon>
        <taxon>Alistipes</taxon>
    </lineage>
</organism>
<dbReference type="EMBL" id="BQOL01000002">
    <property type="protein sequence ID" value="GKI20406.1"/>
    <property type="molecule type" value="Genomic_DNA"/>
</dbReference>
<dbReference type="AlphaFoldDB" id="A0AA37KQY7"/>
<comment type="caution">
    <text evidence="1">The sequence shown here is derived from an EMBL/GenBank/DDBJ whole genome shotgun (WGS) entry which is preliminary data.</text>
</comment>
<sequence>MSPNGIIRIFICLATLAGATLVSCRRTGHEEPVPGTGTERPDDVRVSFRIALGSTNGTRAGGTPEGSYDDGTQSEFENGIDLENGNYRFFFFDAQNRYLSAFQTVELIPDGDDSDRSKTYEVVGKTDKMPPANFKVVALANWASYPGKMTAGETTIEELCTAESSRYTFSAPFALSRERLIPMYGVKSCEEMTFTPGMLTHLGTVHLLRAMAKVEVSCKTSGWTLEKVELLRYNATGYCAPSGVYSQDDYVKGNYAGDYTDTVHLPDGRNDEAPKTRAFDRTADGRFVAYVPEYRNVAAGTANRKAADAAEMRVRFKEAPGKEYTVEFKYYNAPPEGSAVGDPFDIRRNYYYKFSISKTSEPDLVVEVFPYELVELDPGFGLLP</sequence>
<protein>
    <submittedName>
        <fullName evidence="1">Uncharacterized protein</fullName>
    </submittedName>
</protein>
<dbReference type="RefSeq" id="WP_244077121.1">
    <property type="nucleotide sequence ID" value="NZ_AP025581.1"/>
</dbReference>